<evidence type="ECO:0000313" key="8">
    <source>
        <dbReference type="Proteomes" id="UP001162031"/>
    </source>
</evidence>
<dbReference type="AlphaFoldDB" id="A0AAV0TPD6"/>
<reference evidence="7" key="1">
    <citation type="submission" date="2022-12" db="EMBL/GenBank/DDBJ databases">
        <authorList>
            <person name="Webb A."/>
        </authorList>
    </citation>
    <scope>NUCLEOTIDE SEQUENCE</scope>
    <source>
        <strain evidence="7">Hp1</strain>
    </source>
</reference>
<comment type="caution">
    <text evidence="7">The sequence shown here is derived from an EMBL/GenBank/DDBJ whole genome shotgun (WGS) entry which is preliminary data.</text>
</comment>
<keyword evidence="8" id="KW-1185">Reference proteome</keyword>
<dbReference type="PANTHER" id="PTHR14957:SF1">
    <property type="entry name" value="UBIQUITIN-LIKE-CONJUGATING ENZYME ATG10"/>
    <property type="match status" value="1"/>
</dbReference>
<dbReference type="EMBL" id="CANTFL010000458">
    <property type="protein sequence ID" value="CAI5722898.1"/>
    <property type="molecule type" value="Genomic_DNA"/>
</dbReference>
<evidence type="ECO:0000256" key="3">
    <source>
        <dbReference type="ARBA" id="ARBA00022679"/>
    </source>
</evidence>
<dbReference type="InterPro" id="IPR007135">
    <property type="entry name" value="Atg3/Atg10"/>
</dbReference>
<evidence type="ECO:0000256" key="5">
    <source>
        <dbReference type="ARBA" id="ARBA00023006"/>
    </source>
</evidence>
<name>A0AAV0TPD6_HYABA</name>
<organism evidence="7 8">
    <name type="scientific">Hyaloperonospora brassicae</name>
    <name type="common">Brassica downy mildew</name>
    <name type="synonym">Peronospora brassicae</name>
    <dbReference type="NCBI Taxonomy" id="162125"/>
    <lineage>
        <taxon>Eukaryota</taxon>
        <taxon>Sar</taxon>
        <taxon>Stramenopiles</taxon>
        <taxon>Oomycota</taxon>
        <taxon>Peronosporomycetes</taxon>
        <taxon>Peronosporales</taxon>
        <taxon>Peronosporaceae</taxon>
        <taxon>Hyaloperonospora</taxon>
    </lineage>
</organism>
<evidence type="ECO:0000256" key="1">
    <source>
        <dbReference type="ARBA" id="ARBA00005696"/>
    </source>
</evidence>
<proteinExistence type="inferred from homology"/>
<sequence length="241" mass="26843">MRGGCLSYAKFCTEGDLLQRRSQELASRQKVGTESRVATWEWRRGGRPHLAGNAYLVSSGIARPCSPNGMNGTNVMMTRHVRDDDDDDDVKELEQLIEEDACAGDDEMQTTVQHQQDESTALLELHIVYHTIYQTPVLYFRAFAIDGTPLRASAITRDVEFPGSTCRSTIIAMEEHPVLNRPFSFLHPCETAAAMQLLQTQVASDAGAETRPAVPVPWYLTSWLSLVQPVTGISPHDYYAL</sequence>
<evidence type="ECO:0000256" key="4">
    <source>
        <dbReference type="ARBA" id="ARBA00022786"/>
    </source>
</evidence>
<dbReference type="GO" id="GO:0000045">
    <property type="term" value="P:autophagosome assembly"/>
    <property type="evidence" value="ECO:0007669"/>
    <property type="project" value="TreeGrafter"/>
</dbReference>
<evidence type="ECO:0000256" key="2">
    <source>
        <dbReference type="ARBA" id="ARBA00021099"/>
    </source>
</evidence>
<gene>
    <name evidence="7" type="ORF">HBR001_LOCUS2983</name>
</gene>
<protein>
    <recommendedName>
        <fullName evidence="2">Ubiquitin-like-conjugating enzyme ATG10</fullName>
    </recommendedName>
    <alternativeName>
        <fullName evidence="6">Autophagy-related protein 10</fullName>
    </alternativeName>
</protein>
<dbReference type="PANTHER" id="PTHR14957">
    <property type="entry name" value="UBIQUITIN-LIKE-CONJUGATING ENZYME ATG10"/>
    <property type="match status" value="1"/>
</dbReference>
<accession>A0AAV0TPD6</accession>
<keyword evidence="4" id="KW-0833">Ubl conjugation pathway</keyword>
<dbReference type="Pfam" id="PF03987">
    <property type="entry name" value="Autophagy_act_C"/>
    <property type="match status" value="1"/>
</dbReference>
<evidence type="ECO:0000313" key="7">
    <source>
        <dbReference type="EMBL" id="CAI5722898.1"/>
    </source>
</evidence>
<dbReference type="GO" id="GO:0061651">
    <property type="term" value="F:Atg12 conjugating enzyme activity"/>
    <property type="evidence" value="ECO:0007669"/>
    <property type="project" value="TreeGrafter"/>
</dbReference>
<keyword evidence="5" id="KW-0072">Autophagy</keyword>
<dbReference type="Gene3D" id="3.30.1460.50">
    <property type="match status" value="1"/>
</dbReference>
<comment type="similarity">
    <text evidence="1">Belongs to the ATG10 family.</text>
</comment>
<dbReference type="GO" id="GO:0032446">
    <property type="term" value="P:protein modification by small protein conjugation"/>
    <property type="evidence" value="ECO:0007669"/>
    <property type="project" value="TreeGrafter"/>
</dbReference>
<dbReference type="GO" id="GO:0005829">
    <property type="term" value="C:cytosol"/>
    <property type="evidence" value="ECO:0007669"/>
    <property type="project" value="TreeGrafter"/>
</dbReference>
<evidence type="ECO:0000256" key="6">
    <source>
        <dbReference type="ARBA" id="ARBA00029833"/>
    </source>
</evidence>
<keyword evidence="3" id="KW-0808">Transferase</keyword>
<dbReference type="Proteomes" id="UP001162031">
    <property type="component" value="Unassembled WGS sequence"/>
</dbReference>
<dbReference type="GO" id="GO:0000422">
    <property type="term" value="P:autophagy of mitochondrion"/>
    <property type="evidence" value="ECO:0007669"/>
    <property type="project" value="TreeGrafter"/>
</dbReference>